<name>A0ABS5KVU6_9ACTN</name>
<dbReference type="PANTHER" id="PTHR30055:SF151">
    <property type="entry name" value="TRANSCRIPTIONAL REGULATORY PROTEIN"/>
    <property type="match status" value="1"/>
</dbReference>
<dbReference type="InterPro" id="IPR023772">
    <property type="entry name" value="DNA-bd_HTH_TetR-type_CS"/>
</dbReference>
<dbReference type="Pfam" id="PF00440">
    <property type="entry name" value="TetR_N"/>
    <property type="match status" value="1"/>
</dbReference>
<evidence type="ECO:0000256" key="3">
    <source>
        <dbReference type="ARBA" id="ARBA00023125"/>
    </source>
</evidence>
<proteinExistence type="predicted"/>
<dbReference type="PANTHER" id="PTHR30055">
    <property type="entry name" value="HTH-TYPE TRANSCRIPTIONAL REGULATOR RUTR"/>
    <property type="match status" value="1"/>
</dbReference>
<dbReference type="PRINTS" id="PR00400">
    <property type="entry name" value="TETREPRESSOR"/>
</dbReference>
<keyword evidence="3 5" id="KW-0238">DNA-binding</keyword>
<protein>
    <submittedName>
        <fullName evidence="7">TetR/AcrR family transcriptional regulator C-terminal domain-containing protein</fullName>
    </submittedName>
</protein>
<dbReference type="SUPFAM" id="SSF46689">
    <property type="entry name" value="Homeodomain-like"/>
    <property type="match status" value="1"/>
</dbReference>
<dbReference type="InterPro" id="IPR003012">
    <property type="entry name" value="Tet_transcr_reg_TetR"/>
</dbReference>
<evidence type="ECO:0000256" key="4">
    <source>
        <dbReference type="ARBA" id="ARBA00023163"/>
    </source>
</evidence>
<keyword evidence="4" id="KW-0804">Transcription</keyword>
<feature type="domain" description="HTH tetR-type" evidence="6">
    <location>
        <begin position="31"/>
        <end position="91"/>
    </location>
</feature>
<comment type="caution">
    <text evidence="7">The sequence shown here is derived from an EMBL/GenBank/DDBJ whole genome shotgun (WGS) entry which is preliminary data.</text>
</comment>
<evidence type="ECO:0000256" key="1">
    <source>
        <dbReference type="ARBA" id="ARBA00022491"/>
    </source>
</evidence>
<evidence type="ECO:0000259" key="6">
    <source>
        <dbReference type="PROSITE" id="PS50977"/>
    </source>
</evidence>
<feature type="DNA-binding region" description="H-T-H motif" evidence="5">
    <location>
        <begin position="54"/>
        <end position="73"/>
    </location>
</feature>
<dbReference type="InterPro" id="IPR009057">
    <property type="entry name" value="Homeodomain-like_sf"/>
</dbReference>
<evidence type="ECO:0000256" key="2">
    <source>
        <dbReference type="ARBA" id="ARBA00023015"/>
    </source>
</evidence>
<dbReference type="Gene3D" id="1.10.10.60">
    <property type="entry name" value="Homeodomain-like"/>
    <property type="match status" value="1"/>
</dbReference>
<dbReference type="Proteomes" id="UP000730482">
    <property type="component" value="Unassembled WGS sequence"/>
</dbReference>
<reference evidence="7 8" key="1">
    <citation type="submission" date="2020-02" db="EMBL/GenBank/DDBJ databases">
        <title>Acidophilic actinobacteria isolated from forest soil.</title>
        <authorList>
            <person name="Golinska P."/>
        </authorList>
    </citation>
    <scope>NUCLEOTIDE SEQUENCE [LARGE SCALE GENOMIC DNA]</scope>
    <source>
        <strain evidence="7 8">NL8</strain>
    </source>
</reference>
<dbReference type="InterPro" id="IPR004111">
    <property type="entry name" value="Repressor_TetR_C"/>
</dbReference>
<dbReference type="PROSITE" id="PS01081">
    <property type="entry name" value="HTH_TETR_1"/>
    <property type="match status" value="1"/>
</dbReference>
<dbReference type="InterPro" id="IPR050109">
    <property type="entry name" value="HTH-type_TetR-like_transc_reg"/>
</dbReference>
<dbReference type="InterPro" id="IPR001647">
    <property type="entry name" value="HTH_TetR"/>
</dbReference>
<dbReference type="InterPro" id="IPR036271">
    <property type="entry name" value="Tet_transcr_reg_TetR-rel_C_sf"/>
</dbReference>
<dbReference type="EMBL" id="JAAFYZ010000091">
    <property type="protein sequence ID" value="MBS2550095.1"/>
    <property type="molecule type" value="Genomic_DNA"/>
</dbReference>
<keyword evidence="2" id="KW-0805">Transcription regulation</keyword>
<evidence type="ECO:0000313" key="8">
    <source>
        <dbReference type="Proteomes" id="UP000730482"/>
    </source>
</evidence>
<dbReference type="RefSeq" id="WP_212012222.1">
    <property type="nucleotide sequence ID" value="NZ_JAAFYZ010000091.1"/>
</dbReference>
<dbReference type="Pfam" id="PF02909">
    <property type="entry name" value="TetR_C_1"/>
    <property type="match status" value="1"/>
</dbReference>
<keyword evidence="8" id="KW-1185">Reference proteome</keyword>
<organism evidence="7 8">
    <name type="scientific">Catenulispora pinistramenti</name>
    <dbReference type="NCBI Taxonomy" id="2705254"/>
    <lineage>
        <taxon>Bacteria</taxon>
        <taxon>Bacillati</taxon>
        <taxon>Actinomycetota</taxon>
        <taxon>Actinomycetes</taxon>
        <taxon>Catenulisporales</taxon>
        <taxon>Catenulisporaceae</taxon>
        <taxon>Catenulispora</taxon>
    </lineage>
</organism>
<dbReference type="PROSITE" id="PS50977">
    <property type="entry name" value="HTH_TETR_2"/>
    <property type="match status" value="1"/>
</dbReference>
<dbReference type="SUPFAM" id="SSF48498">
    <property type="entry name" value="Tetracyclin repressor-like, C-terminal domain"/>
    <property type="match status" value="1"/>
</dbReference>
<evidence type="ECO:0000313" key="7">
    <source>
        <dbReference type="EMBL" id="MBS2550095.1"/>
    </source>
</evidence>
<evidence type="ECO:0000256" key="5">
    <source>
        <dbReference type="PROSITE-ProRule" id="PRU00335"/>
    </source>
</evidence>
<dbReference type="Gene3D" id="1.10.357.10">
    <property type="entry name" value="Tetracycline Repressor, domain 2"/>
    <property type="match status" value="1"/>
</dbReference>
<gene>
    <name evidence="7" type="ORF">KGQ19_24825</name>
</gene>
<accession>A0ABS5KVU6</accession>
<sequence>MNIDSDDAGPVPPALPLTSVWTRPQRRQKEQLSRERIIAEAIALLDAEGIEALSMRALGQRLGAGATSLYRHVASKDELIELVVDEVYGELEVPELTDPAGWRLAMHVTAHSLRQAGLRHMWVMQVLGQVGLNYLGPNVVSVTQRGLAILTTAGFDTEEAVRAMSSVSSFVVGITSAEAGWLTALRRQGMTEQEWYQNMGPRMAADAADAGLAEIYLQELEKDPTEARLANFVYGLDLMLDSLQVRLAAKLASADEKAQASASQ</sequence>
<keyword evidence="1" id="KW-0678">Repressor</keyword>